<protein>
    <submittedName>
        <fullName evidence="2">Uncharacterized protein</fullName>
    </submittedName>
</protein>
<comment type="caution">
    <text evidence="2">The sequence shown here is derived from an EMBL/GenBank/DDBJ whole genome shotgun (WGS) entry which is preliminary data.</text>
</comment>
<dbReference type="AlphaFoldDB" id="A0AA35SYH4"/>
<evidence type="ECO:0000313" key="2">
    <source>
        <dbReference type="EMBL" id="CAI8037086.1"/>
    </source>
</evidence>
<keyword evidence="3" id="KW-1185">Reference proteome</keyword>
<sequence length="120" mass="13206">MRLSMSVFPSLRPPLYSNESHGRRNPSLLDHEAGLAQDKRLEQWKESLHRSPYPTPLGLTKEDYAVLLEEDGEEVEEGGSAELDSEGSFRSTASLGSTVWGDDDVDDNLNASSLEDEGAL</sequence>
<feature type="compositionally biased region" description="Acidic residues" evidence="1">
    <location>
        <begin position="71"/>
        <end position="85"/>
    </location>
</feature>
<dbReference type="EMBL" id="CASHTH010002911">
    <property type="protein sequence ID" value="CAI8037086.1"/>
    <property type="molecule type" value="Genomic_DNA"/>
</dbReference>
<feature type="region of interest" description="Disordered" evidence="1">
    <location>
        <begin position="71"/>
        <end position="120"/>
    </location>
</feature>
<gene>
    <name evidence="2" type="ORF">GBAR_LOCUS20747</name>
</gene>
<evidence type="ECO:0000313" key="3">
    <source>
        <dbReference type="Proteomes" id="UP001174909"/>
    </source>
</evidence>
<proteinExistence type="predicted"/>
<evidence type="ECO:0000256" key="1">
    <source>
        <dbReference type="SAM" id="MobiDB-lite"/>
    </source>
</evidence>
<name>A0AA35SYH4_GEOBA</name>
<dbReference type="Proteomes" id="UP001174909">
    <property type="component" value="Unassembled WGS sequence"/>
</dbReference>
<accession>A0AA35SYH4</accession>
<reference evidence="2" key="1">
    <citation type="submission" date="2023-03" db="EMBL/GenBank/DDBJ databases">
        <authorList>
            <person name="Steffen K."/>
            <person name="Cardenas P."/>
        </authorList>
    </citation>
    <scope>NUCLEOTIDE SEQUENCE</scope>
</reference>
<feature type="compositionally biased region" description="Polar residues" evidence="1">
    <location>
        <begin position="88"/>
        <end position="97"/>
    </location>
</feature>
<organism evidence="2 3">
    <name type="scientific">Geodia barretti</name>
    <name type="common">Barrett's horny sponge</name>
    <dbReference type="NCBI Taxonomy" id="519541"/>
    <lineage>
        <taxon>Eukaryota</taxon>
        <taxon>Metazoa</taxon>
        <taxon>Porifera</taxon>
        <taxon>Demospongiae</taxon>
        <taxon>Heteroscleromorpha</taxon>
        <taxon>Tetractinellida</taxon>
        <taxon>Astrophorina</taxon>
        <taxon>Geodiidae</taxon>
        <taxon>Geodia</taxon>
    </lineage>
</organism>
<feature type="region of interest" description="Disordered" evidence="1">
    <location>
        <begin position="1"/>
        <end position="28"/>
    </location>
</feature>